<dbReference type="GO" id="GO:0005829">
    <property type="term" value="C:cytosol"/>
    <property type="evidence" value="ECO:0007669"/>
    <property type="project" value="TreeGrafter"/>
</dbReference>
<dbReference type="FunFam" id="3.40.50.12780:FF:000012">
    <property type="entry name" value="Non-ribosomal peptide synthetase"/>
    <property type="match status" value="1"/>
</dbReference>
<dbReference type="PANTHER" id="PTHR45527">
    <property type="entry name" value="NONRIBOSOMAL PEPTIDE SYNTHETASE"/>
    <property type="match status" value="1"/>
</dbReference>
<dbReference type="OrthoDB" id="2472181at2"/>
<evidence type="ECO:0000313" key="5">
    <source>
        <dbReference type="EMBL" id="MQY24926.1"/>
    </source>
</evidence>
<dbReference type="Pfam" id="PF00668">
    <property type="entry name" value="Condensation"/>
    <property type="match status" value="2"/>
</dbReference>
<dbReference type="GO" id="GO:0031177">
    <property type="term" value="F:phosphopantetheine binding"/>
    <property type="evidence" value="ECO:0007669"/>
    <property type="project" value="InterPro"/>
</dbReference>
<dbReference type="Gene3D" id="3.30.559.30">
    <property type="entry name" value="Nonribosomal peptide synthetase, condensation domain"/>
    <property type="match status" value="2"/>
</dbReference>
<evidence type="ECO:0000259" key="4">
    <source>
        <dbReference type="PROSITE" id="PS50075"/>
    </source>
</evidence>
<dbReference type="InterPro" id="IPR006162">
    <property type="entry name" value="Ppantetheine_attach_site"/>
</dbReference>
<dbReference type="InterPro" id="IPR020845">
    <property type="entry name" value="AMP-binding_CS"/>
</dbReference>
<dbReference type="FunFam" id="3.30.300.30:FF:000010">
    <property type="entry name" value="Enterobactin synthetase component F"/>
    <property type="match status" value="1"/>
</dbReference>
<evidence type="ECO:0000313" key="6">
    <source>
        <dbReference type="Proteomes" id="UP000431401"/>
    </source>
</evidence>
<dbReference type="GO" id="GO:0044550">
    <property type="term" value="P:secondary metabolite biosynthetic process"/>
    <property type="evidence" value="ECO:0007669"/>
    <property type="project" value="UniProtKB-ARBA"/>
</dbReference>
<name>A0A7K0DGI6_9NOCA</name>
<dbReference type="GO" id="GO:0008610">
    <property type="term" value="P:lipid biosynthetic process"/>
    <property type="evidence" value="ECO:0007669"/>
    <property type="project" value="UniProtKB-ARBA"/>
</dbReference>
<protein>
    <submittedName>
        <fullName evidence="5">Dimodular nonribosomal peptide synthase</fullName>
    </submittedName>
</protein>
<dbReference type="EMBL" id="WEGI01000001">
    <property type="protein sequence ID" value="MQY24926.1"/>
    <property type="molecule type" value="Genomic_DNA"/>
</dbReference>
<dbReference type="InterPro" id="IPR010071">
    <property type="entry name" value="AA_adenyl_dom"/>
</dbReference>
<proteinExistence type="predicted"/>
<dbReference type="InterPro" id="IPR009081">
    <property type="entry name" value="PP-bd_ACP"/>
</dbReference>
<dbReference type="Proteomes" id="UP000431401">
    <property type="component" value="Unassembled WGS sequence"/>
</dbReference>
<dbReference type="SMART" id="SM00823">
    <property type="entry name" value="PKS_PP"/>
    <property type="match status" value="2"/>
</dbReference>
<keyword evidence="3" id="KW-0597">Phosphoprotein</keyword>
<sequence length="1677" mass="180102">MSDSDATEAGVGTLDRRMALLRRRMREQGLAGGEAPAALRARAGERRPLSAGQQRMWFLQSRDPEDTTLNVCVAYRLTGPLDERRLHAAAGAVVARHAILRTTYGVDEAGEPYQVFADDVPLAWQVHDLSGLAADDRARRVTVLARREFGHAFDLGAEAPVRLTLIRVADTEHVLVFVAHHIGWDDDSWQVFFAELNAAYRGEQPDGGVAAQFVDLAVDSEETAEADLDYWRTTLQPIPEALELPGLPVLAPSTQAQRHALRLPDGLLDRVDVFARAHHASRFMVLLAGFGALINRYTAATDFLVSVPVTERRGADAEALIGYFGNTLLLRQTVRAADDFGALVAATREVCLGAFAHQQLGIDRVVRELNPQRLGGRDGAERLVRLGFSVRRDASGFDLPGIAAEVIDIGAPVAAQLPLSLTVAADAAGDLVEAEYWVERFDVALVEQLLAHYVQLLHSALADPARPVRTLDLLGAGRETVLARSHGPRVDSPAATLVDLVQQRVAADPDALALISDHEKLSYSEWNRRSNRLAHWLIGSGIGTEDIVALPMSASVEFLVAAMAVLKAGGAYLPIDPAHPADRIAYMIEDAAPALVLDVAELRAAESAAAGLPETDPVDGDRVRPLRPGHLAYVIYTSGSTGAPKGVPVAHHAIAEHIATFSAEWGVTPDERCLQTASVSFDASLGDIFVTLTVGGCLVIPKPGALGDIRYIADLITTHGVTGMQMVPSMLGTLLLLPEVSRWRSLRRVPVGGEALPGEVADRFAKVFDAELRNHYGPTEAVVCATHLRVSGPQGATIVPIGVPNANVDVYLLDQSLQLVPDEVVGEIYLGGDQLARGYLGRAGLTAERFVADPFAPGARLYRTGDLARRNVRGEIEFIGRADEQVKVRGFRIELGEIESALTTHPHVGHAVVTVVDDPVGGPALAAYVVGAGGAAVDPERVRAHVAATLPEYMVPASVTVIDRIPLTVNGKLDKRALPDPAPAARREYREPATETERRICAIFAELFDLDRVGADDSFFELGGHSLLAARLTARIRADLGVELPVRTVFDTPTPVGLAARLDSDPDRDRTGVETEALHRVRATRQPVLEQPRPERIPLSYAQLPMWYQYRLAGPSRLGNIPFSVRLEGPVDTAALTAAIGDVVARHESLRTVFPEDGGMPYQEVYPALDVPLPITEITPDDLAGALAEMADHPFVLDKEPLIRTALFDLGGEVRVLSMVAHHIVIDHASLSVLMFDLVAAYRTRIGAPTPPRPELPIQYSDYALWQRDVFDPDGDGLPVGAYGRELVGYWRTALAGLPEEVSVGHDRPRPGLLGKRGVIAVRGISADRRAALVALSEQSGATEFMVYQSALATLLHRLGGGPDIPIGTPMGGRVDEAVTDLVGLFANMVVLRNDVSGEPTLREMVGRGRDVVLDAHTYQELPVQRLIEVLNPQRSSSRQALYQTMIQFRGADWAPASVDLGGNGSTTLIPLPVTLDIALVDLNVSLDVRADGGLDVLMVANADLYEPDTAGVLADALVDVLSAFATVPDRRIGEIELLDPARLEALLAPPVPRAAPERSTAATSSGETQRKLIALLEELLDITGVGPGDGFFALGGDSVICVQWSSRAAERGLPLTPQLVFEHATIAELAAAVDAEAAQEVPAEVARPADERHEAMSVSGLDAATLAALESSWEDQ</sequence>
<dbReference type="Gene3D" id="2.30.38.10">
    <property type="entry name" value="Luciferase, Domain 3"/>
    <property type="match status" value="1"/>
</dbReference>
<dbReference type="InterPro" id="IPR023213">
    <property type="entry name" value="CAT-like_dom_sf"/>
</dbReference>
<comment type="cofactor">
    <cofactor evidence="1">
        <name>pantetheine 4'-phosphate</name>
        <dbReference type="ChEBI" id="CHEBI:47942"/>
    </cofactor>
</comment>
<gene>
    <name evidence="5" type="primary">dhbF_1</name>
    <name evidence="5" type="ORF">NRB56_04800</name>
</gene>
<dbReference type="GO" id="GO:0003824">
    <property type="term" value="F:catalytic activity"/>
    <property type="evidence" value="ECO:0007669"/>
    <property type="project" value="InterPro"/>
</dbReference>
<dbReference type="InterPro" id="IPR029058">
    <property type="entry name" value="AB_hydrolase_fold"/>
</dbReference>
<dbReference type="InterPro" id="IPR001242">
    <property type="entry name" value="Condensation_dom"/>
</dbReference>
<accession>A0A7K0DGI6</accession>
<dbReference type="PROSITE" id="PS00455">
    <property type="entry name" value="AMP_BINDING"/>
    <property type="match status" value="1"/>
</dbReference>
<dbReference type="Gene3D" id="3.40.50.1820">
    <property type="entry name" value="alpha/beta hydrolase"/>
    <property type="match status" value="1"/>
</dbReference>
<feature type="domain" description="Carrier" evidence="4">
    <location>
        <begin position="991"/>
        <end position="1066"/>
    </location>
</feature>
<dbReference type="CDD" id="cd05930">
    <property type="entry name" value="A_NRPS"/>
    <property type="match status" value="1"/>
</dbReference>
<feature type="domain" description="Carrier" evidence="4">
    <location>
        <begin position="1564"/>
        <end position="1638"/>
    </location>
</feature>
<dbReference type="FunFam" id="3.40.50.980:FF:000001">
    <property type="entry name" value="Non-ribosomal peptide synthetase"/>
    <property type="match status" value="1"/>
</dbReference>
<dbReference type="InterPro" id="IPR036736">
    <property type="entry name" value="ACP-like_sf"/>
</dbReference>
<dbReference type="CDD" id="cd19531">
    <property type="entry name" value="LCL_NRPS-like"/>
    <property type="match status" value="1"/>
</dbReference>
<comment type="caution">
    <text evidence="5">The sequence shown here is derived from an EMBL/GenBank/DDBJ whole genome shotgun (WGS) entry which is preliminary data.</text>
</comment>
<dbReference type="SUPFAM" id="SSF52777">
    <property type="entry name" value="CoA-dependent acyltransferases"/>
    <property type="match status" value="4"/>
</dbReference>
<dbReference type="Pfam" id="PF13193">
    <property type="entry name" value="AMP-binding_C"/>
    <property type="match status" value="1"/>
</dbReference>
<dbReference type="InterPro" id="IPR045851">
    <property type="entry name" value="AMP-bd_C_sf"/>
</dbReference>
<dbReference type="FunFam" id="1.10.1200.10:FF:000016">
    <property type="entry name" value="Non-ribosomal peptide synthase"/>
    <property type="match status" value="1"/>
</dbReference>
<dbReference type="SUPFAM" id="SSF47336">
    <property type="entry name" value="ACP-like"/>
    <property type="match status" value="2"/>
</dbReference>
<dbReference type="PROSITE" id="PS00012">
    <property type="entry name" value="PHOSPHOPANTETHEINE"/>
    <property type="match status" value="2"/>
</dbReference>
<dbReference type="InterPro" id="IPR000873">
    <property type="entry name" value="AMP-dep_synth/lig_dom"/>
</dbReference>
<dbReference type="SUPFAM" id="SSF56801">
    <property type="entry name" value="Acetyl-CoA synthetase-like"/>
    <property type="match status" value="1"/>
</dbReference>
<dbReference type="NCBIfam" id="TIGR01733">
    <property type="entry name" value="AA-adenyl-dom"/>
    <property type="match status" value="1"/>
</dbReference>
<dbReference type="GO" id="GO:0072330">
    <property type="term" value="P:monocarboxylic acid biosynthetic process"/>
    <property type="evidence" value="ECO:0007669"/>
    <property type="project" value="UniProtKB-ARBA"/>
</dbReference>
<dbReference type="InterPro" id="IPR025110">
    <property type="entry name" value="AMP-bd_C"/>
</dbReference>
<keyword evidence="6" id="KW-1185">Reference proteome</keyword>
<dbReference type="PANTHER" id="PTHR45527:SF1">
    <property type="entry name" value="FATTY ACID SYNTHASE"/>
    <property type="match status" value="1"/>
</dbReference>
<dbReference type="Gene3D" id="3.30.300.30">
    <property type="match status" value="1"/>
</dbReference>
<keyword evidence="2" id="KW-0596">Phosphopantetheine</keyword>
<reference evidence="5 6" key="1">
    <citation type="submission" date="2019-10" db="EMBL/GenBank/DDBJ databases">
        <title>Nocardia macrotermitis sp. nov. and Nocardia aurantia sp. nov., isolated from the gut of fungus growing-termite Macrotermes natalensis.</title>
        <authorList>
            <person name="Benndorf R."/>
            <person name="Schwitalla J."/>
            <person name="Martin K."/>
            <person name="De Beer W."/>
            <person name="Kaster A.-K."/>
            <person name="Vollmers J."/>
            <person name="Poulsen M."/>
            <person name="Beemelmanns C."/>
        </authorList>
    </citation>
    <scope>NUCLEOTIDE SEQUENCE [LARGE SCALE GENOMIC DNA]</scope>
    <source>
        <strain evidence="5 6">RB56</strain>
    </source>
</reference>
<dbReference type="Gene3D" id="1.10.1200.10">
    <property type="entry name" value="ACP-like"/>
    <property type="match status" value="1"/>
</dbReference>
<dbReference type="GO" id="GO:0043041">
    <property type="term" value="P:amino acid activation for nonribosomal peptide biosynthetic process"/>
    <property type="evidence" value="ECO:0007669"/>
    <property type="project" value="TreeGrafter"/>
</dbReference>
<dbReference type="UniPathway" id="UPA00011"/>
<dbReference type="Pfam" id="PF00501">
    <property type="entry name" value="AMP-binding"/>
    <property type="match status" value="1"/>
</dbReference>
<organism evidence="5 6">
    <name type="scientific">Nocardia aurantia</name>
    <dbReference type="NCBI Taxonomy" id="2585199"/>
    <lineage>
        <taxon>Bacteria</taxon>
        <taxon>Bacillati</taxon>
        <taxon>Actinomycetota</taxon>
        <taxon>Actinomycetes</taxon>
        <taxon>Mycobacteriales</taxon>
        <taxon>Nocardiaceae</taxon>
        <taxon>Nocardia</taxon>
    </lineage>
</organism>
<dbReference type="Gene3D" id="3.40.50.980">
    <property type="match status" value="2"/>
</dbReference>
<dbReference type="SMART" id="SM01294">
    <property type="entry name" value="PKS_PP_betabranch"/>
    <property type="match status" value="1"/>
</dbReference>
<dbReference type="InterPro" id="IPR020806">
    <property type="entry name" value="PKS_PP-bd"/>
</dbReference>
<evidence type="ECO:0000256" key="1">
    <source>
        <dbReference type="ARBA" id="ARBA00001957"/>
    </source>
</evidence>
<dbReference type="RefSeq" id="WP_153338782.1">
    <property type="nucleotide sequence ID" value="NZ_WEGI01000001.1"/>
</dbReference>
<dbReference type="Gene3D" id="3.30.559.10">
    <property type="entry name" value="Chloramphenicol acetyltransferase-like domain"/>
    <property type="match status" value="2"/>
</dbReference>
<evidence type="ECO:0000256" key="2">
    <source>
        <dbReference type="ARBA" id="ARBA00022450"/>
    </source>
</evidence>
<dbReference type="Pfam" id="PF00550">
    <property type="entry name" value="PP-binding"/>
    <property type="match status" value="2"/>
</dbReference>
<dbReference type="PROSITE" id="PS50075">
    <property type="entry name" value="CARRIER"/>
    <property type="match status" value="2"/>
</dbReference>
<evidence type="ECO:0000256" key="3">
    <source>
        <dbReference type="ARBA" id="ARBA00022553"/>
    </source>
</evidence>